<dbReference type="SUPFAM" id="SSF54427">
    <property type="entry name" value="NTF2-like"/>
    <property type="match status" value="1"/>
</dbReference>
<dbReference type="Gene3D" id="3.10.450.50">
    <property type="match status" value="1"/>
</dbReference>
<dbReference type="Pfam" id="PF07366">
    <property type="entry name" value="SnoaL"/>
    <property type="match status" value="1"/>
</dbReference>
<dbReference type="PANTHER" id="PTHR38436:SF1">
    <property type="entry name" value="ESTER CYCLASE"/>
    <property type="match status" value="1"/>
</dbReference>
<proteinExistence type="predicted"/>
<dbReference type="RefSeq" id="WP_328957528.1">
    <property type="nucleotide sequence ID" value="NZ_CP108110.1"/>
</dbReference>
<evidence type="ECO:0000313" key="1">
    <source>
        <dbReference type="EMBL" id="WUQ86941.1"/>
    </source>
</evidence>
<gene>
    <name evidence="1" type="ORF">OHA16_30660</name>
</gene>
<keyword evidence="2" id="KW-1185">Reference proteome</keyword>
<organism evidence="1 2">
    <name type="scientific">Kitasatospora purpeofusca</name>
    <dbReference type="NCBI Taxonomy" id="67352"/>
    <lineage>
        <taxon>Bacteria</taxon>
        <taxon>Bacillati</taxon>
        <taxon>Actinomycetota</taxon>
        <taxon>Actinomycetes</taxon>
        <taxon>Kitasatosporales</taxon>
        <taxon>Streptomycetaceae</taxon>
        <taxon>Kitasatospora</taxon>
    </lineage>
</organism>
<dbReference type="PANTHER" id="PTHR38436">
    <property type="entry name" value="POLYKETIDE CYCLASE SNOAL-LIKE DOMAIN"/>
    <property type="match status" value="1"/>
</dbReference>
<sequence>MDRSPDLVRPLALTVNGSLGARRAAQEIRLAQQLYTHWNTGEQRYPDAAVDRGFRDNTLPAGRPQGPTGPAVASRAFRAAVPDLRCEPAGLLVTGDKLTARLVFRGHFTGVFEGRAGRGQAVEFAAIDIQHVGARRITEDWHIEDNTTLLSQLGASAG</sequence>
<dbReference type="InterPro" id="IPR009959">
    <property type="entry name" value="Cyclase_SnoaL-like"/>
</dbReference>
<dbReference type="EMBL" id="CP108110">
    <property type="protein sequence ID" value="WUQ86941.1"/>
    <property type="molecule type" value="Genomic_DNA"/>
</dbReference>
<dbReference type="Proteomes" id="UP001432222">
    <property type="component" value="Chromosome"/>
</dbReference>
<reference evidence="1" key="1">
    <citation type="submission" date="2022-10" db="EMBL/GenBank/DDBJ databases">
        <title>The complete genomes of actinobacterial strains from the NBC collection.</title>
        <authorList>
            <person name="Joergensen T.S."/>
            <person name="Alvarez Arevalo M."/>
            <person name="Sterndorff E.B."/>
            <person name="Faurdal D."/>
            <person name="Vuksanovic O."/>
            <person name="Mourched A.-S."/>
            <person name="Charusanti P."/>
            <person name="Shaw S."/>
            <person name="Blin K."/>
            <person name="Weber T."/>
        </authorList>
    </citation>
    <scope>NUCLEOTIDE SEQUENCE</scope>
    <source>
        <strain evidence="1">NBC_00222</strain>
    </source>
</reference>
<evidence type="ECO:0000313" key="2">
    <source>
        <dbReference type="Proteomes" id="UP001432222"/>
    </source>
</evidence>
<name>A0ABZ1UA37_9ACTN</name>
<protein>
    <submittedName>
        <fullName evidence="1">Ester cyclase</fullName>
    </submittedName>
</protein>
<dbReference type="InterPro" id="IPR032710">
    <property type="entry name" value="NTF2-like_dom_sf"/>
</dbReference>
<accession>A0ABZ1UA37</accession>